<dbReference type="RefSeq" id="WP_014500573.1">
    <property type="nucleotide sequence ID" value="NC_017262.1"/>
</dbReference>
<dbReference type="Proteomes" id="UP000001494">
    <property type="component" value="Chromosome"/>
</dbReference>
<dbReference type="EMBL" id="CP002850">
    <property type="protein sequence ID" value="AEH62386.1"/>
    <property type="molecule type" value="Genomic_DNA"/>
</dbReference>
<accession>A0A0H3FXD1</accession>
<dbReference type="Pfam" id="PF00534">
    <property type="entry name" value="Glycos_transf_1"/>
    <property type="match status" value="1"/>
</dbReference>
<feature type="domain" description="Glycosyl transferase family 1" evidence="2">
    <location>
        <begin position="234"/>
        <end position="389"/>
    </location>
</feature>
<dbReference type="GO" id="GO:0009103">
    <property type="term" value="P:lipopolysaccharide biosynthetic process"/>
    <property type="evidence" value="ECO:0007669"/>
    <property type="project" value="TreeGrafter"/>
</dbReference>
<dbReference type="SUPFAM" id="SSF53756">
    <property type="entry name" value="UDP-Glycosyltransferase/glycogen phosphorylase"/>
    <property type="match status" value="1"/>
</dbReference>
<evidence type="ECO:0000256" key="1">
    <source>
        <dbReference type="ARBA" id="ARBA00022679"/>
    </source>
</evidence>
<sequence length="418" mass="47134">MRILVDSLNLSLPFGTGITTYTNNFITNSVECGHEIDILLGNNTSHFGNCSSLNEILFFSNKKKSTLGPIQRFYREIKTCFAPRVNEISFVRSQNDLPINHAWHIRQLYRSAMAAFKHFGRFTELDIPGIDIAHWTSAMPICIRNAINVYTIHDIVPLLYPEFVLNNHLLYKKLIFSIDKKSDFILTVSENSRKDIISILGCDNSKVINTYQSIENGFWNKPFKNGKEIPEGLEEKKYFLFFGAVEPKKNIARIIAAHKESKTKLPLVLVVSQGWGCDDVWEEINNYSNDGSRRCIVIKYLQRDDLINIISHAKALIFPSLYEGFGLPALEAMALGTPVVGSTEGSLPEIIGQAGILVNPLSVEELKNAIIQLEYNPELTKKLIQAGKDRAIFFSNSAYCKRLSSALDLCSAKLHKLK</sequence>
<dbReference type="InterPro" id="IPR001296">
    <property type="entry name" value="Glyco_trans_1"/>
</dbReference>
<dbReference type="PANTHER" id="PTHR46401:SF2">
    <property type="entry name" value="GLYCOSYLTRANSFERASE WBBK-RELATED"/>
    <property type="match status" value="1"/>
</dbReference>
<dbReference type="CDD" id="cd03809">
    <property type="entry name" value="GT4_MtfB-like"/>
    <property type="match status" value="1"/>
</dbReference>
<evidence type="ECO:0000313" key="4">
    <source>
        <dbReference type="Proteomes" id="UP000001494"/>
    </source>
</evidence>
<evidence type="ECO:0000313" key="3">
    <source>
        <dbReference type="EMBL" id="AEH62386.1"/>
    </source>
</evidence>
<dbReference type="GO" id="GO:0016757">
    <property type="term" value="F:glycosyltransferase activity"/>
    <property type="evidence" value="ECO:0007669"/>
    <property type="project" value="InterPro"/>
</dbReference>
<evidence type="ECO:0000259" key="2">
    <source>
        <dbReference type="Pfam" id="PF00534"/>
    </source>
</evidence>
<dbReference type="KEGG" id="zmm:Zmob_0540"/>
<dbReference type="HOGENOM" id="CLU_009583_27_6_5"/>
<dbReference type="Gene3D" id="3.40.50.2000">
    <property type="entry name" value="Glycogen Phosphorylase B"/>
    <property type="match status" value="2"/>
</dbReference>
<dbReference type="PANTHER" id="PTHR46401">
    <property type="entry name" value="GLYCOSYLTRANSFERASE WBBK-RELATED"/>
    <property type="match status" value="1"/>
</dbReference>
<dbReference type="OrthoDB" id="9801609at2"/>
<protein>
    <submittedName>
        <fullName evidence="3">Glycosyl transferase group 1</fullName>
    </submittedName>
</protein>
<organism evidence="3 4">
    <name type="scientific">Zymomonas mobilis subsp. mobilis (strain ATCC 10988 / DSM 424 / LMG 404 / NCIMB 8938 / NRRL B-806 / ZM1)</name>
    <dbReference type="NCBI Taxonomy" id="555217"/>
    <lineage>
        <taxon>Bacteria</taxon>
        <taxon>Pseudomonadati</taxon>
        <taxon>Pseudomonadota</taxon>
        <taxon>Alphaproteobacteria</taxon>
        <taxon>Sphingomonadales</taxon>
        <taxon>Zymomonadaceae</taxon>
        <taxon>Zymomonas</taxon>
    </lineage>
</organism>
<name>A0A0H3FXD1_ZYMMA</name>
<keyword evidence="1 3" id="KW-0808">Transferase</keyword>
<dbReference type="eggNOG" id="COG0438">
    <property type="taxonomic scope" value="Bacteria"/>
</dbReference>
<proteinExistence type="predicted"/>
<dbReference type="AlphaFoldDB" id="A0A0H3FXD1"/>
<reference evidence="3 4" key="1">
    <citation type="journal article" date="2011" name="J. Bacteriol.">
        <title>Genome sequence of the ethanol-producing Zymomonas mobilis subsp. mobilis lectotype strain ATCC 10988.</title>
        <authorList>
            <person name="Pappas K.M."/>
            <person name="Kouvelis V.N."/>
            <person name="Saunders E."/>
            <person name="Brettin T.S."/>
            <person name="Bruce D."/>
            <person name="Detter C."/>
            <person name="Balakireva M."/>
            <person name="Han C.S."/>
            <person name="Savvakis G."/>
            <person name="Kyrpides N.C."/>
            <person name="Typas M.A."/>
        </authorList>
    </citation>
    <scope>NUCLEOTIDE SEQUENCE [LARGE SCALE GENOMIC DNA]</scope>
    <source>
        <strain evidence="4">ATCC 10988 / DSM 424 / CCUG 17860 / LMG 404 / NCIMB 8938 / NRRL B-806 / ZM1</strain>
    </source>
</reference>
<gene>
    <name evidence="3" type="ordered locus">Zmob_0540</name>
</gene>